<feature type="transmembrane region" description="Helical" evidence="1">
    <location>
        <begin position="31"/>
        <end position="51"/>
    </location>
</feature>
<sequence length="189" mass="19195">MFLLRWIPTFLAFPLAGFVAGTLFGSMSNPLVALAGGLVVGLSLGAAQWLALGRIVDWRWLVGTALASAAGLAVAVLLAGPPTETGSAVVAGAVGGLFVGSVQGMLLGRGIRIAALWAVVVAGTWALGWFLTSLVIVDLDRAHAVFGSSGAIVVTLVTGLVLRVVLGRRAARRSAEGADEGDIVVESHA</sequence>
<keyword evidence="1" id="KW-1133">Transmembrane helix</keyword>
<dbReference type="RefSeq" id="WP_167041505.1">
    <property type="nucleotide sequence ID" value="NZ_BAAANA010000003.1"/>
</dbReference>
<gene>
    <name evidence="2" type="ORF">HLA99_02130</name>
</gene>
<dbReference type="EMBL" id="JABEMB010000001">
    <property type="protein sequence ID" value="NNH02663.1"/>
    <property type="molecule type" value="Genomic_DNA"/>
</dbReference>
<evidence type="ECO:0000313" key="3">
    <source>
        <dbReference type="Proteomes" id="UP000543598"/>
    </source>
</evidence>
<feature type="transmembrane region" description="Helical" evidence="1">
    <location>
        <begin position="86"/>
        <end position="107"/>
    </location>
</feature>
<feature type="transmembrane region" description="Helical" evidence="1">
    <location>
        <begin position="114"/>
        <end position="137"/>
    </location>
</feature>
<dbReference type="AlphaFoldDB" id="A0A7Y2PYV8"/>
<proteinExistence type="predicted"/>
<keyword evidence="1" id="KW-0472">Membrane</keyword>
<keyword evidence="1" id="KW-0812">Transmembrane</keyword>
<name>A0A7Y2PYV8_9MICO</name>
<reference evidence="2 3" key="1">
    <citation type="submission" date="2020-05" db="EMBL/GenBank/DDBJ databases">
        <title>MicrobeNet Type strains.</title>
        <authorList>
            <person name="Nicholson A.C."/>
        </authorList>
    </citation>
    <scope>NUCLEOTIDE SEQUENCE [LARGE SCALE GENOMIC DNA]</scope>
    <source>
        <strain evidence="2 3">JCM 14282</strain>
    </source>
</reference>
<evidence type="ECO:0000256" key="1">
    <source>
        <dbReference type="SAM" id="Phobius"/>
    </source>
</evidence>
<protein>
    <submittedName>
        <fullName evidence="2">Uncharacterized protein</fullName>
    </submittedName>
</protein>
<keyword evidence="3" id="KW-1185">Reference proteome</keyword>
<feature type="transmembrane region" description="Helical" evidence="1">
    <location>
        <begin position="143"/>
        <end position="166"/>
    </location>
</feature>
<comment type="caution">
    <text evidence="2">The sequence shown here is derived from an EMBL/GenBank/DDBJ whole genome shotgun (WGS) entry which is preliminary data.</text>
</comment>
<accession>A0A7Y2PYV8</accession>
<dbReference type="Proteomes" id="UP000543598">
    <property type="component" value="Unassembled WGS sequence"/>
</dbReference>
<organism evidence="2 3">
    <name type="scientific">Microbacterium ulmi</name>
    <dbReference type="NCBI Taxonomy" id="179095"/>
    <lineage>
        <taxon>Bacteria</taxon>
        <taxon>Bacillati</taxon>
        <taxon>Actinomycetota</taxon>
        <taxon>Actinomycetes</taxon>
        <taxon>Micrococcales</taxon>
        <taxon>Microbacteriaceae</taxon>
        <taxon>Microbacterium</taxon>
    </lineage>
</organism>
<feature type="transmembrane region" description="Helical" evidence="1">
    <location>
        <begin position="7"/>
        <end position="25"/>
    </location>
</feature>
<evidence type="ECO:0000313" key="2">
    <source>
        <dbReference type="EMBL" id="NNH02663.1"/>
    </source>
</evidence>
<feature type="transmembrane region" description="Helical" evidence="1">
    <location>
        <begin position="58"/>
        <end position="80"/>
    </location>
</feature>